<keyword evidence="2" id="KW-1185">Reference proteome</keyword>
<dbReference type="AlphaFoldDB" id="A0AAE3AEX5"/>
<dbReference type="Proteomes" id="UP001199319">
    <property type="component" value="Unassembled WGS sequence"/>
</dbReference>
<organism evidence="1 2">
    <name type="scientific">Brotocaccenecus cirricatena</name>
    <dbReference type="NCBI Taxonomy" id="3064195"/>
    <lineage>
        <taxon>Bacteria</taxon>
        <taxon>Bacillati</taxon>
        <taxon>Bacillota</taxon>
        <taxon>Clostridia</taxon>
        <taxon>Eubacteriales</taxon>
        <taxon>Oscillospiraceae</taxon>
        <taxon>Brotocaccenecus</taxon>
    </lineage>
</organism>
<protein>
    <submittedName>
        <fullName evidence="1">Virulence RhuM family protein</fullName>
    </submittedName>
</protein>
<accession>A0AAE3AEX5</accession>
<gene>
    <name evidence="1" type="ORF">LKD37_16060</name>
</gene>
<dbReference type="RefSeq" id="WP_302930112.1">
    <property type="nucleotide sequence ID" value="NZ_JAJEPW010000090.1"/>
</dbReference>
<dbReference type="Pfam" id="PF13310">
    <property type="entry name" value="Virulence_RhuM"/>
    <property type="match status" value="1"/>
</dbReference>
<sequence length="336" mass="39149">MEHEMMEHSEILLYSDENGKEFVNVVFMDETFWLTQVGMAELFDSSKSNVSEHLSHIFEEEELDKASCMRKFGISEFSTKPTNFYNLDAIIAVGYRVNSKKATRFRQWATKTLKEYIQKGFVLNDELMKNGRPFGKDYFDELLERIREIRASERRAYQKIADVFEQCSYDYDKNSETTKAFYAFVQNKLHYAVTGMTAAELISERATLDSPTMGLTTWKGAPDGKILKSDTLVAKNYLNEKELAHLNRLVTMFIDYAELMAEDEQLMSMQDWLDETDRFLTNNRRKVLDSKGHISRETAAKKVGAIYEEFRKKQDAEYISEFDREMAKYLKGGEPD</sequence>
<evidence type="ECO:0000313" key="1">
    <source>
        <dbReference type="EMBL" id="MCC2130989.1"/>
    </source>
</evidence>
<dbReference type="InterPro" id="IPR011204">
    <property type="entry name" value="Virulence_RhuM-like"/>
</dbReference>
<dbReference type="EMBL" id="JAJEPW010000090">
    <property type="protein sequence ID" value="MCC2130989.1"/>
    <property type="molecule type" value="Genomic_DNA"/>
</dbReference>
<reference evidence="1" key="1">
    <citation type="submission" date="2021-10" db="EMBL/GenBank/DDBJ databases">
        <title>Anaerobic single-cell dispensing facilitates the cultivation of human gut bacteria.</title>
        <authorList>
            <person name="Afrizal A."/>
        </authorList>
    </citation>
    <scope>NUCLEOTIDE SEQUENCE</scope>
    <source>
        <strain evidence="1">CLA-AA-H272</strain>
    </source>
</reference>
<dbReference type="PIRSF" id="PIRSF015268">
    <property type="entry name" value="Virulence_RhuM"/>
    <property type="match status" value="1"/>
</dbReference>
<comment type="caution">
    <text evidence="1">The sequence shown here is derived from an EMBL/GenBank/DDBJ whole genome shotgun (WGS) entry which is preliminary data.</text>
</comment>
<dbReference type="PANTHER" id="PTHR35810">
    <property type="entry name" value="CYTOPLASMIC PROTEIN-RELATED"/>
    <property type="match status" value="1"/>
</dbReference>
<evidence type="ECO:0000313" key="2">
    <source>
        <dbReference type="Proteomes" id="UP001199319"/>
    </source>
</evidence>
<name>A0AAE3AEX5_9FIRM</name>
<dbReference type="PANTHER" id="PTHR35810:SF1">
    <property type="entry name" value="CYTOPLASMIC PROTEIN"/>
    <property type="match status" value="1"/>
</dbReference>
<proteinExistence type="predicted"/>